<evidence type="ECO:0000313" key="2">
    <source>
        <dbReference type="Proteomes" id="UP001056778"/>
    </source>
</evidence>
<proteinExistence type="predicted"/>
<organism evidence="1 2">
    <name type="scientific">Holotrichia oblita</name>
    <name type="common">Chafer beetle</name>
    <dbReference type="NCBI Taxonomy" id="644536"/>
    <lineage>
        <taxon>Eukaryota</taxon>
        <taxon>Metazoa</taxon>
        <taxon>Ecdysozoa</taxon>
        <taxon>Arthropoda</taxon>
        <taxon>Hexapoda</taxon>
        <taxon>Insecta</taxon>
        <taxon>Pterygota</taxon>
        <taxon>Neoptera</taxon>
        <taxon>Endopterygota</taxon>
        <taxon>Coleoptera</taxon>
        <taxon>Polyphaga</taxon>
        <taxon>Scarabaeiformia</taxon>
        <taxon>Scarabaeidae</taxon>
        <taxon>Melolonthinae</taxon>
        <taxon>Holotrichia</taxon>
    </lineage>
</organism>
<keyword evidence="2" id="KW-1185">Reference proteome</keyword>
<protein>
    <submittedName>
        <fullName evidence="1">Retinoblastoma-binding protein 6</fullName>
    </submittedName>
</protein>
<comment type="caution">
    <text evidence="1">The sequence shown here is derived from an EMBL/GenBank/DDBJ whole genome shotgun (WGS) entry which is preliminary data.</text>
</comment>
<reference evidence="1" key="1">
    <citation type="submission" date="2022-04" db="EMBL/GenBank/DDBJ databases">
        <title>Chromosome-scale genome assembly of Holotrichia oblita Faldermann.</title>
        <authorList>
            <person name="Rongchong L."/>
        </authorList>
    </citation>
    <scope>NUCLEOTIDE SEQUENCE</scope>
    <source>
        <strain evidence="1">81SQS9</strain>
    </source>
</reference>
<name>A0ACB9SQ65_HOLOL</name>
<gene>
    <name evidence="1" type="ORF">MML48_8g00021758</name>
</gene>
<dbReference type="EMBL" id="CM043022">
    <property type="protein sequence ID" value="KAI4457117.1"/>
    <property type="molecule type" value="Genomic_DNA"/>
</dbReference>
<dbReference type="Proteomes" id="UP001056778">
    <property type="component" value="Chromosome 8"/>
</dbReference>
<accession>A0ACB9SQ65</accession>
<sequence length="303" mass="33755">MSVHYKFKSALEYDTVTFDGLHISVKDLKNAIIQQKRIGKNTDFDLQVTNAQTKEIYEDEEALIPKNTSLLIARIPVIPSNKSKTWDGYGNDNSSVARTDEGGPIAKAVDLSSLDASEDDKIRAMMSQSTQDYDPSNFAFQNEEPMEIKKSTGIPRSFMVPVEGPQVQGAMMTPNGSYAVPVLDHQTYTQKQPAPPPVQEEQPDIPEDLICSICSGLLTDAVMIPCCGNSFCDECIRGCLLESEEHECPDCHERDISPGTLIPNRYLRNSVANFKNTTGYVKKPMYKPIQTLQQAPQTEIEKR</sequence>
<evidence type="ECO:0000313" key="1">
    <source>
        <dbReference type="EMBL" id="KAI4457117.1"/>
    </source>
</evidence>